<protein>
    <submittedName>
        <fullName evidence="2">Uncharacterized protein</fullName>
    </submittedName>
</protein>
<dbReference type="InterPro" id="IPR022559">
    <property type="entry name" value="SUP-1-like"/>
</dbReference>
<keyword evidence="1" id="KW-0812">Transmembrane</keyword>
<evidence type="ECO:0000313" key="2">
    <source>
        <dbReference type="EMBL" id="KAK5974353.1"/>
    </source>
</evidence>
<dbReference type="PANTHER" id="PTHR34149">
    <property type="entry name" value="PROTEIN CBG11905-RELATED"/>
    <property type="match status" value="1"/>
</dbReference>
<name>A0AAN8FQV6_TRICO</name>
<dbReference type="PANTHER" id="PTHR34149:SF1">
    <property type="entry name" value="PROTEIN CBG18148"/>
    <property type="match status" value="1"/>
</dbReference>
<organism evidence="2 3">
    <name type="scientific">Trichostrongylus colubriformis</name>
    <name type="common">Black scour worm</name>
    <dbReference type="NCBI Taxonomy" id="6319"/>
    <lineage>
        <taxon>Eukaryota</taxon>
        <taxon>Metazoa</taxon>
        <taxon>Ecdysozoa</taxon>
        <taxon>Nematoda</taxon>
        <taxon>Chromadorea</taxon>
        <taxon>Rhabditida</taxon>
        <taxon>Rhabditina</taxon>
        <taxon>Rhabditomorpha</taxon>
        <taxon>Strongyloidea</taxon>
        <taxon>Trichostrongylidae</taxon>
        <taxon>Trichostrongylus</taxon>
    </lineage>
</organism>
<comment type="caution">
    <text evidence="2">The sequence shown here is derived from an EMBL/GenBank/DDBJ whole genome shotgun (WGS) entry which is preliminary data.</text>
</comment>
<evidence type="ECO:0000256" key="1">
    <source>
        <dbReference type="SAM" id="Phobius"/>
    </source>
</evidence>
<gene>
    <name evidence="2" type="ORF">GCK32_002260</name>
</gene>
<dbReference type="AlphaFoldDB" id="A0AAN8FQV6"/>
<feature type="transmembrane region" description="Helical" evidence="1">
    <location>
        <begin position="124"/>
        <end position="151"/>
    </location>
</feature>
<dbReference type="Proteomes" id="UP001331761">
    <property type="component" value="Unassembled WGS sequence"/>
</dbReference>
<dbReference type="EMBL" id="WIXE01014371">
    <property type="protein sequence ID" value="KAK5974353.1"/>
    <property type="molecule type" value="Genomic_DNA"/>
</dbReference>
<accession>A0AAN8FQV6</accession>
<evidence type="ECO:0000313" key="3">
    <source>
        <dbReference type="Proteomes" id="UP001331761"/>
    </source>
</evidence>
<proteinExistence type="predicted"/>
<sequence>MYKSGNKMVPVAGFAAMGMSRKVLLHLGMEDVMNIPDKREGSGRHLITERMESILPSAVLLSVLRTTAAMYGCPGSGILSGVLGGIGGGYGGYGYGRCGPDTIFYHWTCCDYNVYDCCIQLETWVIVLIVIICIGILLCICGCIGACIWSYSRNN</sequence>
<keyword evidence="3" id="KW-1185">Reference proteome</keyword>
<keyword evidence="1" id="KW-1133">Transmembrane helix</keyword>
<keyword evidence="1" id="KW-0472">Membrane</keyword>
<reference evidence="2 3" key="1">
    <citation type="submission" date="2019-10" db="EMBL/GenBank/DDBJ databases">
        <title>Assembly and Annotation for the nematode Trichostrongylus colubriformis.</title>
        <authorList>
            <person name="Martin J."/>
        </authorList>
    </citation>
    <scope>NUCLEOTIDE SEQUENCE [LARGE SCALE GENOMIC DNA]</scope>
    <source>
        <strain evidence="2">G859</strain>
        <tissue evidence="2">Whole worm</tissue>
    </source>
</reference>
<dbReference type="Pfam" id="PF10853">
    <property type="entry name" value="DUF2650"/>
    <property type="match status" value="1"/>
</dbReference>